<evidence type="ECO:0000256" key="8">
    <source>
        <dbReference type="ARBA" id="ARBA00022989"/>
    </source>
</evidence>
<evidence type="ECO:0000256" key="5">
    <source>
        <dbReference type="ARBA" id="ARBA00022692"/>
    </source>
</evidence>
<proteinExistence type="inferred from homology"/>
<keyword evidence="6 10" id="KW-0732">Signal</keyword>
<dbReference type="GO" id="GO:0008250">
    <property type="term" value="C:oligosaccharyltransferase complex"/>
    <property type="evidence" value="ECO:0007669"/>
    <property type="project" value="UniProtKB-UniRule"/>
</dbReference>
<dbReference type="Pfam" id="PF04597">
    <property type="entry name" value="Ribophorin_I"/>
    <property type="match status" value="1"/>
</dbReference>
<organism evidence="11 12">
    <name type="scientific">Rhodotorula toruloides</name>
    <name type="common">Yeast</name>
    <name type="synonym">Rhodosporidium toruloides</name>
    <dbReference type="NCBI Taxonomy" id="5286"/>
    <lineage>
        <taxon>Eukaryota</taxon>
        <taxon>Fungi</taxon>
        <taxon>Dikarya</taxon>
        <taxon>Basidiomycota</taxon>
        <taxon>Pucciniomycotina</taxon>
        <taxon>Microbotryomycetes</taxon>
        <taxon>Sporidiobolales</taxon>
        <taxon>Sporidiobolaceae</taxon>
        <taxon>Rhodotorula</taxon>
    </lineage>
</organism>
<keyword evidence="11" id="KW-0808">Transferase</keyword>
<dbReference type="UniPathway" id="UPA00378"/>
<evidence type="ECO:0000256" key="7">
    <source>
        <dbReference type="ARBA" id="ARBA00022824"/>
    </source>
</evidence>
<sequence>MRLTAIGWTALAATLALAQPSPSSQHIFSFSSLPPTSWQPISLSSIIELGGSLTRSQAVYTLQKDLKSHVKGDKWVVGVRQGGKEQGWVEAVEGKGGARRRVEMTAVGSDDTTTYYSIALQPPHSSDKTTLTLSVVLPHSSHPHPATLPQTADSIYMLWSGDLLAPLHGLTREQKARLEEVKVRVKTPTPRIVDVKKPEGFAVHQQQGSATITFTSRGKVADIGEQIATVHYQQPEAVASIRKLDRIVELSHWGANMAVQDNLDLFNAGPSLEGQFARIDYQKAMMHRRHGATALSALLIVLPPSTHNPYYYDLVGNVSTSRFRSPATHSALLPSQQKRSPAVLELQPRYPLMGGWNYSFTIGYDLPLGEFVRMRKGGKYVAAVPFLTPIRDVAVDDVRVEIRLPEGARDIHVHPPFPLSYLSLPSSTPLPLFSRLPTIKEGGNVAWTYLDSTGRPTVVMTKQGCTDRHGGEVYIEYTLPPAIDFFQKPLACAAVLSSLFLVVIVTKRVTFGIADK</sequence>
<evidence type="ECO:0000256" key="4">
    <source>
        <dbReference type="ARBA" id="ARBA00008905"/>
    </source>
</evidence>
<dbReference type="GO" id="GO:0016740">
    <property type="term" value="F:transferase activity"/>
    <property type="evidence" value="ECO:0007669"/>
    <property type="project" value="UniProtKB-KW"/>
</dbReference>
<dbReference type="GO" id="GO:0018279">
    <property type="term" value="P:protein N-linked glycosylation via asparagine"/>
    <property type="evidence" value="ECO:0007669"/>
    <property type="project" value="TreeGrafter"/>
</dbReference>
<comment type="caution">
    <text evidence="11">The sequence shown here is derived from an EMBL/GenBank/DDBJ whole genome shotgun (WGS) entry which is preliminary data.</text>
</comment>
<keyword evidence="5" id="KW-0812">Transmembrane</keyword>
<evidence type="ECO:0000256" key="1">
    <source>
        <dbReference type="ARBA" id="ARBA00002791"/>
    </source>
</evidence>
<feature type="chain" id="PRO_5022255482" description="Dolichyl-diphosphooligosaccharide--protein glycosyltransferase subunit 1" evidence="10">
    <location>
        <begin position="19"/>
        <end position="516"/>
    </location>
</feature>
<feature type="signal peptide" evidence="10">
    <location>
        <begin position="1"/>
        <end position="18"/>
    </location>
</feature>
<evidence type="ECO:0000256" key="3">
    <source>
        <dbReference type="ARBA" id="ARBA00004922"/>
    </source>
</evidence>
<evidence type="ECO:0000256" key="9">
    <source>
        <dbReference type="ARBA" id="ARBA00023136"/>
    </source>
</evidence>
<evidence type="ECO:0000256" key="2">
    <source>
        <dbReference type="ARBA" id="ARBA00004115"/>
    </source>
</evidence>
<dbReference type="EMBL" id="BJWK01000020">
    <property type="protein sequence ID" value="GEM12321.1"/>
    <property type="molecule type" value="Genomic_DNA"/>
</dbReference>
<dbReference type="PANTHER" id="PTHR21049:SF0">
    <property type="entry name" value="DOLICHYL-DIPHOSPHOOLIGOSACCHARIDE--PROTEIN GLYCOSYLTRANSFERASE SUBUNIT 1"/>
    <property type="match status" value="1"/>
</dbReference>
<reference evidence="11 12" key="1">
    <citation type="submission" date="2019-07" db="EMBL/GenBank/DDBJ databases">
        <title>Rhodotorula toruloides NBRC10032 genome sequencing.</title>
        <authorList>
            <person name="Shida Y."/>
            <person name="Takaku H."/>
            <person name="Ogasawara W."/>
            <person name="Mori K."/>
        </authorList>
    </citation>
    <scope>NUCLEOTIDE SEQUENCE [LARGE SCALE GENOMIC DNA]</scope>
    <source>
        <strain evidence="11 12">NBRC10032</strain>
    </source>
</reference>
<accession>A0A511KPP5</accession>
<dbReference type="AlphaFoldDB" id="A0A511KPP5"/>
<comment type="subunit">
    <text evidence="10">Component of the oligosaccharyltransferase (OST) complex.</text>
</comment>
<dbReference type="PANTHER" id="PTHR21049">
    <property type="entry name" value="RIBOPHORIN I"/>
    <property type="match status" value="1"/>
</dbReference>
<comment type="pathway">
    <text evidence="3 10">Protein modification; protein glycosylation.</text>
</comment>
<evidence type="ECO:0000313" key="12">
    <source>
        <dbReference type="Proteomes" id="UP000321518"/>
    </source>
</evidence>
<comment type="function">
    <text evidence="1 10">Subunit of the oligosaccharyl transferase (OST) complex that catalyzes the initial transfer of a defined glycan (Glc(3)Man(9)GlcNAc(2) in eukaryotes) from the lipid carrier dolichol-pyrophosphate to an asparagine residue within an Asn-X-Ser/Thr consensus motif in nascent polypeptide chains, the first step in protein N-glycosylation. N-glycosylation occurs cotranslationally and the complex associates with the Sec61 complex at the channel-forming translocon complex that mediates protein translocation across the endoplasmic reticulum (ER). All subunits are required for a maximal enzyme activity.</text>
</comment>
<name>A0A511KPP5_RHOTO</name>
<keyword evidence="8" id="KW-1133">Transmembrane helix</keyword>
<dbReference type="Proteomes" id="UP000321518">
    <property type="component" value="Unassembled WGS sequence"/>
</dbReference>
<keyword evidence="9" id="KW-0472">Membrane</keyword>
<evidence type="ECO:0000256" key="10">
    <source>
        <dbReference type="RuleBase" id="RU361143"/>
    </source>
</evidence>
<keyword evidence="7 10" id="KW-0256">Endoplasmic reticulum</keyword>
<dbReference type="OrthoDB" id="310030at2759"/>
<protein>
    <recommendedName>
        <fullName evidence="10">Dolichyl-diphosphooligosaccharide--protein glycosyltransferase subunit 1</fullName>
    </recommendedName>
</protein>
<evidence type="ECO:0000256" key="6">
    <source>
        <dbReference type="ARBA" id="ARBA00022729"/>
    </source>
</evidence>
<evidence type="ECO:0000313" key="11">
    <source>
        <dbReference type="EMBL" id="GEM12321.1"/>
    </source>
</evidence>
<comment type="subcellular location">
    <subcellularLocation>
        <location evidence="2 10">Endoplasmic reticulum membrane</location>
        <topology evidence="2 10">Single-pass type I membrane protein</topology>
    </subcellularLocation>
</comment>
<gene>
    <name evidence="11" type="ORF">Rt10032_c20g6338</name>
</gene>
<comment type="similarity">
    <text evidence="4 10">Belongs to the OST1 family.</text>
</comment>
<dbReference type="InterPro" id="IPR007676">
    <property type="entry name" value="Ribophorin_I"/>
</dbReference>